<keyword evidence="1" id="KW-0802">TPR repeat</keyword>
<organism evidence="3 4">
    <name type="scientific">Alloacidobacterium dinghuense</name>
    <dbReference type="NCBI Taxonomy" id="2763107"/>
    <lineage>
        <taxon>Bacteria</taxon>
        <taxon>Pseudomonadati</taxon>
        <taxon>Acidobacteriota</taxon>
        <taxon>Terriglobia</taxon>
        <taxon>Terriglobales</taxon>
        <taxon>Acidobacteriaceae</taxon>
        <taxon>Alloacidobacterium</taxon>
    </lineage>
</organism>
<dbReference type="InterPro" id="IPR019734">
    <property type="entry name" value="TPR_rpt"/>
</dbReference>
<dbReference type="GO" id="GO:0035269">
    <property type="term" value="P:protein O-linked glycosylation via mannose"/>
    <property type="evidence" value="ECO:0007669"/>
    <property type="project" value="TreeGrafter"/>
</dbReference>
<evidence type="ECO:0000256" key="2">
    <source>
        <dbReference type="SAM" id="SignalP"/>
    </source>
</evidence>
<accession>A0A7G8BF66</accession>
<protein>
    <submittedName>
        <fullName evidence="3">Tetratricopeptide repeat protein</fullName>
    </submittedName>
</protein>
<sequence>MKALRSSVTSHTFAVLAALSLLFALTLQPQAQTPMSLFAIGSYAQQPPVKAMDEAPHFALSPEMMGDIMMAHQRYIAALDAYRQGPMDSAVLWNKMGIANHHMFNLREAQKDYEKALKLKPTYPEALNNLGAVYYGQKQFHDAEHTYKKAIKLSPKSAMFYSNLGTAYLAEGKFKKGAECYRTALALDPNVFDSDPATRIAETGPTEEIATLNYLLAKTYAQAGRKAEALLYLRKAIDEGFNDRKKLLADKEFAILKDVPEFQQMIAEKRD</sequence>
<feature type="repeat" description="TPR" evidence="1">
    <location>
        <begin position="90"/>
        <end position="123"/>
    </location>
</feature>
<dbReference type="Pfam" id="PF13424">
    <property type="entry name" value="TPR_12"/>
    <property type="match status" value="1"/>
</dbReference>
<evidence type="ECO:0000313" key="3">
    <source>
        <dbReference type="EMBL" id="QNI31186.1"/>
    </source>
</evidence>
<dbReference type="InterPro" id="IPR052384">
    <property type="entry name" value="TMTC_O-mannosyltransferase"/>
</dbReference>
<dbReference type="EMBL" id="CP060394">
    <property type="protein sequence ID" value="QNI31186.1"/>
    <property type="molecule type" value="Genomic_DNA"/>
</dbReference>
<dbReference type="PROSITE" id="PS50293">
    <property type="entry name" value="TPR_REGION"/>
    <property type="match status" value="2"/>
</dbReference>
<reference evidence="3 4" key="1">
    <citation type="submission" date="2020-08" db="EMBL/GenBank/DDBJ databases">
        <title>Edaphobacter telluris sp. nov. and Acidobacterium dinghuensis sp. nov., two acidobacteria isolated from forest soil.</title>
        <authorList>
            <person name="Fu J."/>
            <person name="Qiu L."/>
        </authorList>
    </citation>
    <scope>NUCLEOTIDE SEQUENCE [LARGE SCALE GENOMIC DNA]</scope>
    <source>
        <strain evidence="3">4Y35</strain>
    </source>
</reference>
<keyword evidence="4" id="KW-1185">Reference proteome</keyword>
<feature type="repeat" description="TPR" evidence="1">
    <location>
        <begin position="158"/>
        <end position="191"/>
    </location>
</feature>
<dbReference type="KEGG" id="adin:H7849_19110"/>
<dbReference type="Pfam" id="PF00515">
    <property type="entry name" value="TPR_1"/>
    <property type="match status" value="1"/>
</dbReference>
<keyword evidence="2" id="KW-0732">Signal</keyword>
<gene>
    <name evidence="3" type="ORF">H7849_19110</name>
</gene>
<dbReference type="PROSITE" id="PS50005">
    <property type="entry name" value="TPR"/>
    <property type="match status" value="3"/>
</dbReference>
<evidence type="ECO:0000256" key="1">
    <source>
        <dbReference type="PROSITE-ProRule" id="PRU00339"/>
    </source>
</evidence>
<proteinExistence type="predicted"/>
<dbReference type="PANTHER" id="PTHR44216:SF3">
    <property type="entry name" value="PROTEIN O-MANNOSYL-TRANSFERASE TMTC2"/>
    <property type="match status" value="1"/>
</dbReference>
<dbReference type="SUPFAM" id="SSF48452">
    <property type="entry name" value="TPR-like"/>
    <property type="match status" value="1"/>
</dbReference>
<dbReference type="PANTHER" id="PTHR44216">
    <property type="entry name" value="PROTEIN O-MANNOSYL-TRANSFERASE TMTC2"/>
    <property type="match status" value="1"/>
</dbReference>
<evidence type="ECO:0000313" key="4">
    <source>
        <dbReference type="Proteomes" id="UP000515312"/>
    </source>
</evidence>
<name>A0A7G8BF66_9BACT</name>
<dbReference type="NCBIfam" id="NF047558">
    <property type="entry name" value="TPR_END_plus"/>
    <property type="match status" value="1"/>
</dbReference>
<dbReference type="AlphaFoldDB" id="A0A7G8BF66"/>
<feature type="chain" id="PRO_5028975057" evidence="2">
    <location>
        <begin position="32"/>
        <end position="271"/>
    </location>
</feature>
<dbReference type="GO" id="GO:0000030">
    <property type="term" value="F:mannosyltransferase activity"/>
    <property type="evidence" value="ECO:0007669"/>
    <property type="project" value="TreeGrafter"/>
</dbReference>
<dbReference type="Gene3D" id="1.25.40.10">
    <property type="entry name" value="Tetratricopeptide repeat domain"/>
    <property type="match status" value="1"/>
</dbReference>
<dbReference type="SMART" id="SM00028">
    <property type="entry name" value="TPR"/>
    <property type="match status" value="4"/>
</dbReference>
<dbReference type="Proteomes" id="UP000515312">
    <property type="component" value="Chromosome"/>
</dbReference>
<dbReference type="RefSeq" id="WP_186741616.1">
    <property type="nucleotide sequence ID" value="NZ_CP060394.1"/>
</dbReference>
<feature type="repeat" description="TPR" evidence="1">
    <location>
        <begin position="124"/>
        <end position="157"/>
    </location>
</feature>
<dbReference type="InterPro" id="IPR011990">
    <property type="entry name" value="TPR-like_helical_dom_sf"/>
</dbReference>
<feature type="signal peptide" evidence="2">
    <location>
        <begin position="1"/>
        <end position="31"/>
    </location>
</feature>
<dbReference type="Pfam" id="PF13181">
    <property type="entry name" value="TPR_8"/>
    <property type="match status" value="1"/>
</dbReference>